<comment type="subcellular location">
    <subcellularLocation>
        <location evidence="1">Golgi apparatus membrane</location>
        <topology evidence="1">Single-pass type II membrane protein</topology>
    </subcellularLocation>
</comment>
<name>A0A5P9NGN7_9GAMM</name>
<dbReference type="PANTHER" id="PTHR12137">
    <property type="entry name" value="CARBOHYDRATE SULFOTRANSFERASE"/>
    <property type="match status" value="1"/>
</dbReference>
<keyword evidence="2" id="KW-0808">Transferase</keyword>
<dbReference type="KEGG" id="halc:EY643_03050"/>
<keyword evidence="6" id="KW-0472">Membrane</keyword>
<proteinExistence type="predicted"/>
<dbReference type="GO" id="GO:0016051">
    <property type="term" value="P:carbohydrate biosynthetic process"/>
    <property type="evidence" value="ECO:0007669"/>
    <property type="project" value="InterPro"/>
</dbReference>
<sequence length="264" mass="31003">MIPLASAEYRYTYYFNPKSASSTYRSLFVELHRGELPGEVNGAVDIHNAFQHFHPMAIGRSCNSFSYTIVRHPFPRMVSAYLDKCVEINAPVEQRFRKQDHMQWIFKPVFGFLGRAPNFDQGFSFIEFLRYLEQALRQRRPLDIHFEPQWNAKFALDAYYRIEDPIEDLLAIYRTIFEESFDQLDLERRIRETANNKLNRSFGEQLQPIYAGESLAGMNFAGLNSLMQQGLRFTYENFMTDESKSLISAIYAQELKAYDYSPDR</sequence>
<keyword evidence="4" id="KW-1133">Transmembrane helix</keyword>
<evidence type="ECO:0008006" key="10">
    <source>
        <dbReference type="Google" id="ProtNLM"/>
    </source>
</evidence>
<keyword evidence="9" id="KW-1185">Reference proteome</keyword>
<dbReference type="PANTHER" id="PTHR12137:SF54">
    <property type="entry name" value="CARBOHYDRATE SULFOTRANSFERASE"/>
    <property type="match status" value="1"/>
</dbReference>
<keyword evidence="3" id="KW-0812">Transmembrane</keyword>
<dbReference type="InterPro" id="IPR005331">
    <property type="entry name" value="Sulfotransferase"/>
</dbReference>
<reference evidence="8 9" key="1">
    <citation type="submission" date="2019-02" db="EMBL/GenBank/DDBJ databases">
        <authorList>
            <person name="Li S.-H."/>
        </authorList>
    </citation>
    <scope>NUCLEOTIDE SEQUENCE [LARGE SCALE GENOMIC DNA]</scope>
    <source>
        <strain evidence="8 9">IMCC14385</strain>
    </source>
</reference>
<evidence type="ECO:0000256" key="2">
    <source>
        <dbReference type="ARBA" id="ARBA00022679"/>
    </source>
</evidence>
<dbReference type="Proteomes" id="UP000326287">
    <property type="component" value="Chromosome"/>
</dbReference>
<evidence type="ECO:0000256" key="6">
    <source>
        <dbReference type="ARBA" id="ARBA00023136"/>
    </source>
</evidence>
<dbReference type="AlphaFoldDB" id="A0A5P9NGN7"/>
<dbReference type="RefSeq" id="WP_152660827.1">
    <property type="nucleotide sequence ID" value="NZ_CP036422.1"/>
</dbReference>
<evidence type="ECO:0000256" key="4">
    <source>
        <dbReference type="ARBA" id="ARBA00022989"/>
    </source>
</evidence>
<gene>
    <name evidence="8" type="ORF">EY643_03050</name>
</gene>
<keyword evidence="7" id="KW-0325">Glycoprotein</keyword>
<evidence type="ECO:0000313" key="8">
    <source>
        <dbReference type="EMBL" id="QFU74715.1"/>
    </source>
</evidence>
<evidence type="ECO:0000256" key="3">
    <source>
        <dbReference type="ARBA" id="ARBA00022692"/>
    </source>
</evidence>
<keyword evidence="5" id="KW-0333">Golgi apparatus</keyword>
<evidence type="ECO:0000313" key="9">
    <source>
        <dbReference type="Proteomes" id="UP000326287"/>
    </source>
</evidence>
<evidence type="ECO:0000256" key="7">
    <source>
        <dbReference type="ARBA" id="ARBA00023180"/>
    </source>
</evidence>
<dbReference type="OrthoDB" id="288532at2"/>
<dbReference type="GO" id="GO:0008146">
    <property type="term" value="F:sulfotransferase activity"/>
    <property type="evidence" value="ECO:0007669"/>
    <property type="project" value="InterPro"/>
</dbReference>
<organism evidence="8 9">
    <name type="scientific">Halioglobus maricola</name>
    <dbReference type="NCBI Taxonomy" id="2601894"/>
    <lineage>
        <taxon>Bacteria</taxon>
        <taxon>Pseudomonadati</taxon>
        <taxon>Pseudomonadota</taxon>
        <taxon>Gammaproteobacteria</taxon>
        <taxon>Cellvibrionales</taxon>
        <taxon>Halieaceae</taxon>
        <taxon>Halioglobus</taxon>
    </lineage>
</organism>
<dbReference type="Pfam" id="PF03567">
    <property type="entry name" value="Sulfotransfer_2"/>
    <property type="match status" value="1"/>
</dbReference>
<evidence type="ECO:0000256" key="1">
    <source>
        <dbReference type="ARBA" id="ARBA00004323"/>
    </source>
</evidence>
<dbReference type="InterPro" id="IPR018011">
    <property type="entry name" value="Carb_sulfotrans_8-10"/>
</dbReference>
<dbReference type="EMBL" id="CP036422">
    <property type="protein sequence ID" value="QFU74715.1"/>
    <property type="molecule type" value="Genomic_DNA"/>
</dbReference>
<dbReference type="GO" id="GO:0016020">
    <property type="term" value="C:membrane"/>
    <property type="evidence" value="ECO:0007669"/>
    <property type="project" value="InterPro"/>
</dbReference>
<evidence type="ECO:0000256" key="5">
    <source>
        <dbReference type="ARBA" id="ARBA00023034"/>
    </source>
</evidence>
<accession>A0A5P9NGN7</accession>
<protein>
    <recommendedName>
        <fullName evidence="10">Sulfotransferase family protein</fullName>
    </recommendedName>
</protein>